<dbReference type="AlphaFoldDB" id="A0A1D9ML26"/>
<protein>
    <recommendedName>
        <fullName evidence="5">Cell division protein FtsL</fullName>
    </recommendedName>
</protein>
<feature type="coiled-coil region" evidence="1">
    <location>
        <begin position="68"/>
        <end position="95"/>
    </location>
</feature>
<keyword evidence="2" id="KW-1133">Transmembrane helix</keyword>
<gene>
    <name evidence="3" type="ORF">BK816_05700</name>
</gene>
<evidence type="ECO:0000313" key="3">
    <source>
        <dbReference type="EMBL" id="AOZ72850.1"/>
    </source>
</evidence>
<dbReference type="STRING" id="1912795.BK816_05700"/>
<organism evidence="3 4">
    <name type="scientific">Boudabousia tangfeifanii</name>
    <dbReference type="NCBI Taxonomy" id="1912795"/>
    <lineage>
        <taxon>Bacteria</taxon>
        <taxon>Bacillati</taxon>
        <taxon>Actinomycetota</taxon>
        <taxon>Actinomycetes</taxon>
        <taxon>Actinomycetales</taxon>
        <taxon>Actinomycetaceae</taxon>
        <taxon>Boudabousia</taxon>
    </lineage>
</organism>
<feature type="transmembrane region" description="Helical" evidence="2">
    <location>
        <begin position="38"/>
        <end position="57"/>
    </location>
</feature>
<keyword evidence="1" id="KW-0175">Coiled coil</keyword>
<evidence type="ECO:0008006" key="5">
    <source>
        <dbReference type="Google" id="ProtNLM"/>
    </source>
</evidence>
<evidence type="ECO:0000256" key="2">
    <source>
        <dbReference type="SAM" id="Phobius"/>
    </source>
</evidence>
<keyword evidence="2" id="KW-0472">Membrane</keyword>
<dbReference type="OrthoDB" id="3267405at2"/>
<accession>A0A1D9ML26</accession>
<dbReference type="RefSeq" id="WP_071164315.1">
    <property type="nucleotide sequence ID" value="NZ_CP017812.1"/>
</dbReference>
<evidence type="ECO:0000313" key="4">
    <source>
        <dbReference type="Proteomes" id="UP000176288"/>
    </source>
</evidence>
<dbReference type="KEGG" id="avu:BK816_05700"/>
<name>A0A1D9ML26_9ACTO</name>
<evidence type="ECO:0000256" key="1">
    <source>
        <dbReference type="SAM" id="Coils"/>
    </source>
</evidence>
<keyword evidence="4" id="KW-1185">Reference proteome</keyword>
<reference evidence="3 4" key="1">
    <citation type="submission" date="2016-10" db="EMBL/GenBank/DDBJ databases">
        <title>Actinomyces aegypiusis sp. nov., isolated from the Aegypius monachus in Qinghai Tibet Plateau China.</title>
        <authorList>
            <person name="Wang Y."/>
        </authorList>
    </citation>
    <scope>NUCLEOTIDE SEQUENCE [LARGE SCALE GENOMIC DNA]</scope>
    <source>
        <strain evidence="3 4">VUL4_3</strain>
    </source>
</reference>
<proteinExistence type="predicted"/>
<keyword evidence="2" id="KW-0812">Transmembrane</keyword>
<dbReference type="Proteomes" id="UP000176288">
    <property type="component" value="Chromosome"/>
</dbReference>
<sequence length="130" mass="14264">MNATAKVSPRYARPRPTAPVRAKLEVVKSPRPKKRQRLVLASSLVLIVAAIGAALGINSYQTVLSLNMGKYRTELEVLKEQNQALRDQINEVSSASKLADKARELGMVPYADYGYINLDTKEIVGGKPAR</sequence>
<dbReference type="EMBL" id="CP017812">
    <property type="protein sequence ID" value="AOZ72850.1"/>
    <property type="molecule type" value="Genomic_DNA"/>
</dbReference>